<name>A0AAD6THK2_9AGAR</name>
<organism evidence="1 2">
    <name type="scientific">Mycena alexandri</name>
    <dbReference type="NCBI Taxonomy" id="1745969"/>
    <lineage>
        <taxon>Eukaryota</taxon>
        <taxon>Fungi</taxon>
        <taxon>Dikarya</taxon>
        <taxon>Basidiomycota</taxon>
        <taxon>Agaricomycotina</taxon>
        <taxon>Agaricomycetes</taxon>
        <taxon>Agaricomycetidae</taxon>
        <taxon>Agaricales</taxon>
        <taxon>Marasmiineae</taxon>
        <taxon>Mycenaceae</taxon>
        <taxon>Mycena</taxon>
    </lineage>
</organism>
<sequence>MSPDRGCKPLSEISPDKMDVNLQVNDPRNATKEMSPVMGTCNPFHRDVNLEGATCNQKPGKLPLIFGQYITHTPLPSAVHSVAVDPTLGYFVGNLGGGVYWVTDGSYSNMFMVSTHGVIVVE</sequence>
<keyword evidence="2" id="KW-1185">Reference proteome</keyword>
<proteinExistence type="predicted"/>
<dbReference type="Proteomes" id="UP001218188">
    <property type="component" value="Unassembled WGS sequence"/>
</dbReference>
<dbReference type="AlphaFoldDB" id="A0AAD6THK2"/>
<accession>A0AAD6THK2</accession>
<evidence type="ECO:0000313" key="2">
    <source>
        <dbReference type="Proteomes" id="UP001218188"/>
    </source>
</evidence>
<protein>
    <submittedName>
        <fullName evidence="1">Uncharacterized protein</fullName>
    </submittedName>
</protein>
<evidence type="ECO:0000313" key="1">
    <source>
        <dbReference type="EMBL" id="KAJ7044388.1"/>
    </source>
</evidence>
<comment type="caution">
    <text evidence="1">The sequence shown here is derived from an EMBL/GenBank/DDBJ whole genome shotgun (WGS) entry which is preliminary data.</text>
</comment>
<gene>
    <name evidence="1" type="ORF">C8F04DRAFT_1174818</name>
</gene>
<reference evidence="1" key="1">
    <citation type="submission" date="2023-03" db="EMBL/GenBank/DDBJ databases">
        <title>Massive genome expansion in bonnet fungi (Mycena s.s.) driven by repeated elements and novel gene families across ecological guilds.</title>
        <authorList>
            <consortium name="Lawrence Berkeley National Laboratory"/>
            <person name="Harder C.B."/>
            <person name="Miyauchi S."/>
            <person name="Viragh M."/>
            <person name="Kuo A."/>
            <person name="Thoen E."/>
            <person name="Andreopoulos B."/>
            <person name="Lu D."/>
            <person name="Skrede I."/>
            <person name="Drula E."/>
            <person name="Henrissat B."/>
            <person name="Morin E."/>
            <person name="Kohler A."/>
            <person name="Barry K."/>
            <person name="LaButti K."/>
            <person name="Morin E."/>
            <person name="Salamov A."/>
            <person name="Lipzen A."/>
            <person name="Mereny Z."/>
            <person name="Hegedus B."/>
            <person name="Baldrian P."/>
            <person name="Stursova M."/>
            <person name="Weitz H."/>
            <person name="Taylor A."/>
            <person name="Grigoriev I.V."/>
            <person name="Nagy L.G."/>
            <person name="Martin F."/>
            <person name="Kauserud H."/>
        </authorList>
    </citation>
    <scope>NUCLEOTIDE SEQUENCE</scope>
    <source>
        <strain evidence="1">CBHHK200</strain>
    </source>
</reference>
<dbReference type="EMBL" id="JARJCM010000007">
    <property type="protein sequence ID" value="KAJ7044388.1"/>
    <property type="molecule type" value="Genomic_DNA"/>
</dbReference>